<proteinExistence type="inferred from homology"/>
<comment type="subcellular location">
    <subcellularLocation>
        <location evidence="5">Cytoplasm</location>
    </subcellularLocation>
</comment>
<feature type="domain" description="RNase III" evidence="6">
    <location>
        <begin position="7"/>
        <end position="135"/>
    </location>
</feature>
<dbReference type="GO" id="GO:0019843">
    <property type="term" value="F:rRNA binding"/>
    <property type="evidence" value="ECO:0007669"/>
    <property type="project" value="UniProtKB-UniRule"/>
</dbReference>
<evidence type="ECO:0000256" key="2">
    <source>
        <dbReference type="ARBA" id="ARBA00022722"/>
    </source>
</evidence>
<dbReference type="Pfam" id="PF00636">
    <property type="entry name" value="Ribonuclease_3"/>
    <property type="match status" value="1"/>
</dbReference>
<dbReference type="RefSeq" id="WP_092651897.1">
    <property type="nucleotide sequence ID" value="NZ_FOHA01000007.1"/>
</dbReference>
<accession>A0A1H9SJ08</accession>
<evidence type="ECO:0000256" key="5">
    <source>
        <dbReference type="HAMAP-Rule" id="MF_01468"/>
    </source>
</evidence>
<evidence type="ECO:0000256" key="3">
    <source>
        <dbReference type="ARBA" id="ARBA00022759"/>
    </source>
</evidence>
<dbReference type="OrthoDB" id="46571at2"/>
<sequence length="135" mass="15205">MTNKDWSQLNGLALAYVGDAIFEIHIREHLVKTGQTRPNQLHRMATKFVSARSQAKLIQGMLAEEDLLTETEIAIYKRGRNGKSHTLPKNVDMATYRTATGFEALMGFLHLDGQKERIETLVNWCIQFVEGSGEG</sequence>
<dbReference type="CDD" id="cd00593">
    <property type="entry name" value="RIBOc"/>
    <property type="match status" value="1"/>
</dbReference>
<evidence type="ECO:0000313" key="7">
    <source>
        <dbReference type="EMBL" id="SER84229.1"/>
    </source>
</evidence>
<dbReference type="GO" id="GO:0005737">
    <property type="term" value="C:cytoplasm"/>
    <property type="evidence" value="ECO:0007669"/>
    <property type="project" value="UniProtKB-SubCell"/>
</dbReference>
<evidence type="ECO:0000256" key="1">
    <source>
        <dbReference type="ARBA" id="ARBA00022552"/>
    </source>
</evidence>
<comment type="subunit">
    <text evidence="5">Homodimer.</text>
</comment>
<comment type="cofactor">
    <cofactor evidence="5">
        <name>Mg(2+)</name>
        <dbReference type="ChEBI" id="CHEBI:18420"/>
    </cofactor>
</comment>
<comment type="function">
    <text evidence="5">Involved in correct processing of both the 5' and 3' ends of 23S rRNA precursor. Processes 30S rRNA precursor transcript even in absence of ribonuclease 3 (Rnc); Rnc processes 30S rRNA into smaller rRNA precursors.</text>
</comment>
<organism evidence="7 8">
    <name type="scientific">Isobaculum melis</name>
    <dbReference type="NCBI Taxonomy" id="142588"/>
    <lineage>
        <taxon>Bacteria</taxon>
        <taxon>Bacillati</taxon>
        <taxon>Bacillota</taxon>
        <taxon>Bacilli</taxon>
        <taxon>Lactobacillales</taxon>
        <taxon>Carnobacteriaceae</taxon>
        <taxon>Isobaculum</taxon>
    </lineage>
</organism>
<dbReference type="HAMAP" id="MF_01468">
    <property type="entry name" value="RNase_Mini_III"/>
    <property type="match status" value="1"/>
</dbReference>
<keyword evidence="2 5" id="KW-0540">Nuclease</keyword>
<dbReference type="GO" id="GO:0006364">
    <property type="term" value="P:rRNA processing"/>
    <property type="evidence" value="ECO:0007669"/>
    <property type="project" value="UniProtKB-UniRule"/>
</dbReference>
<dbReference type="GO" id="GO:0004525">
    <property type="term" value="F:ribonuclease III activity"/>
    <property type="evidence" value="ECO:0007669"/>
    <property type="project" value="InterPro"/>
</dbReference>
<keyword evidence="5" id="KW-0690">Ribosome biogenesis</keyword>
<dbReference type="PANTHER" id="PTHR34276:SF1">
    <property type="entry name" value="MINI-RIBONUCLEASE 3"/>
    <property type="match status" value="1"/>
</dbReference>
<dbReference type="InterPro" id="IPR036389">
    <property type="entry name" value="RNase_III_sf"/>
</dbReference>
<keyword evidence="4 5" id="KW-0378">Hydrolase</keyword>
<keyword evidence="8" id="KW-1185">Reference proteome</keyword>
<keyword evidence="5" id="KW-0460">Magnesium</keyword>
<reference evidence="7 8" key="1">
    <citation type="submission" date="2016-10" db="EMBL/GenBank/DDBJ databases">
        <authorList>
            <person name="de Groot N.N."/>
        </authorList>
    </citation>
    <scope>NUCLEOTIDE SEQUENCE [LARGE SCALE GENOMIC DNA]</scope>
    <source>
        <strain evidence="7 8">DSM 13760</strain>
    </source>
</reference>
<name>A0A1H9SJ08_9LACT</name>
<keyword evidence="1 5" id="KW-0698">rRNA processing</keyword>
<dbReference type="Gene3D" id="1.10.1520.10">
    <property type="entry name" value="Ribonuclease III domain"/>
    <property type="match status" value="1"/>
</dbReference>
<feature type="active site" evidence="5">
    <location>
        <position position="19"/>
    </location>
</feature>
<dbReference type="EC" id="3.1.26.-" evidence="5"/>
<dbReference type="InterPro" id="IPR000999">
    <property type="entry name" value="RNase_III_dom"/>
</dbReference>
<dbReference type="AlphaFoldDB" id="A0A1H9SJ08"/>
<dbReference type="InterPro" id="IPR008226">
    <property type="entry name" value="Mini3_fam"/>
</dbReference>
<keyword evidence="5" id="KW-0694">RNA-binding</keyword>
<evidence type="ECO:0000313" key="8">
    <source>
        <dbReference type="Proteomes" id="UP000198948"/>
    </source>
</evidence>
<keyword evidence="5" id="KW-0699">rRNA-binding</keyword>
<evidence type="ECO:0000256" key="4">
    <source>
        <dbReference type="ARBA" id="ARBA00022801"/>
    </source>
</evidence>
<dbReference type="SMART" id="SM00535">
    <property type="entry name" value="RIBOc"/>
    <property type="match status" value="1"/>
</dbReference>
<dbReference type="EMBL" id="FOHA01000007">
    <property type="protein sequence ID" value="SER84229.1"/>
    <property type="molecule type" value="Genomic_DNA"/>
</dbReference>
<keyword evidence="5" id="KW-0963">Cytoplasm</keyword>
<evidence type="ECO:0000259" key="6">
    <source>
        <dbReference type="SMART" id="SM00535"/>
    </source>
</evidence>
<dbReference type="Proteomes" id="UP000198948">
    <property type="component" value="Unassembled WGS sequence"/>
</dbReference>
<dbReference type="STRING" id="142588.SAMN04488559_107114"/>
<dbReference type="SUPFAM" id="SSF69065">
    <property type="entry name" value="RNase III domain-like"/>
    <property type="match status" value="1"/>
</dbReference>
<dbReference type="PANTHER" id="PTHR34276">
    <property type="entry name" value="MINI-RIBONUCLEASE 3"/>
    <property type="match status" value="1"/>
</dbReference>
<keyword evidence="3 5" id="KW-0255">Endonuclease</keyword>
<protein>
    <recommendedName>
        <fullName evidence="5">Mini-ribonuclease 3</fullName>
        <shortName evidence="5">Mini-3</shortName>
        <shortName evidence="5">Mini-RNase 3</shortName>
        <ecNumber evidence="5">3.1.26.-</ecNumber>
    </recommendedName>
    <alternativeName>
        <fullName evidence="5">Mini-RNase III</fullName>
        <shortName evidence="5">Mini-III</shortName>
    </alternativeName>
</protein>
<comment type="similarity">
    <text evidence="5">Belongs to the MrnC RNase family.</text>
</comment>
<gene>
    <name evidence="5" type="primary">mrnC</name>
    <name evidence="7" type="ORF">SAMN04488559_107114</name>
</gene>
<dbReference type="PIRSF" id="PIRSF005520">
    <property type="entry name" value="UCP005520"/>
    <property type="match status" value="1"/>
</dbReference>